<sequence>MKLEMPPREVFRIAFRAPLFWKTDGDDGDQQKFARLFVYDIRSKFLVDIGVSAIFLLCKSFPSKVLDPSFTLYTANETRIPTISRKELTPDLDLG</sequence>
<dbReference type="AlphaFoldDB" id="A0A8X7BZC3"/>
<protein>
    <submittedName>
        <fullName evidence="1">Uncharacterized protein</fullName>
    </submittedName>
</protein>
<evidence type="ECO:0000313" key="2">
    <source>
        <dbReference type="Proteomes" id="UP000886998"/>
    </source>
</evidence>
<keyword evidence="2" id="KW-1185">Reference proteome</keyword>
<name>A0A8X7BZC3_9ARAC</name>
<gene>
    <name evidence="1" type="ORF">TNIN_227331</name>
</gene>
<organism evidence="1 2">
    <name type="scientific">Trichonephila inaurata madagascariensis</name>
    <dbReference type="NCBI Taxonomy" id="2747483"/>
    <lineage>
        <taxon>Eukaryota</taxon>
        <taxon>Metazoa</taxon>
        <taxon>Ecdysozoa</taxon>
        <taxon>Arthropoda</taxon>
        <taxon>Chelicerata</taxon>
        <taxon>Arachnida</taxon>
        <taxon>Araneae</taxon>
        <taxon>Araneomorphae</taxon>
        <taxon>Entelegynae</taxon>
        <taxon>Araneoidea</taxon>
        <taxon>Nephilidae</taxon>
        <taxon>Trichonephila</taxon>
        <taxon>Trichonephila inaurata</taxon>
    </lineage>
</organism>
<proteinExistence type="predicted"/>
<reference evidence="1" key="1">
    <citation type="submission" date="2020-08" db="EMBL/GenBank/DDBJ databases">
        <title>Multicomponent nature underlies the extraordinary mechanical properties of spider dragline silk.</title>
        <authorList>
            <person name="Kono N."/>
            <person name="Nakamura H."/>
            <person name="Mori M."/>
            <person name="Yoshida Y."/>
            <person name="Ohtoshi R."/>
            <person name="Malay A.D."/>
            <person name="Moran D.A.P."/>
            <person name="Tomita M."/>
            <person name="Numata K."/>
            <person name="Arakawa K."/>
        </authorList>
    </citation>
    <scope>NUCLEOTIDE SEQUENCE</scope>
</reference>
<accession>A0A8X7BZC3</accession>
<dbReference type="Proteomes" id="UP000886998">
    <property type="component" value="Unassembled WGS sequence"/>
</dbReference>
<comment type="caution">
    <text evidence="1">The sequence shown here is derived from an EMBL/GenBank/DDBJ whole genome shotgun (WGS) entry which is preliminary data.</text>
</comment>
<dbReference type="EMBL" id="BMAV01006353">
    <property type="protein sequence ID" value="GFY48212.1"/>
    <property type="molecule type" value="Genomic_DNA"/>
</dbReference>
<evidence type="ECO:0000313" key="1">
    <source>
        <dbReference type="EMBL" id="GFY48212.1"/>
    </source>
</evidence>